<name>A0AA39QRA1_9LECA</name>
<feature type="signal peptide" evidence="1">
    <location>
        <begin position="1"/>
        <end position="19"/>
    </location>
</feature>
<sequence length="389" mass="40659">MSLHLTTLALAALATWVSALHPRQDSQASAGSSAAASSAVVSSAAVSSAAASAVPSSAPAVGDLNRSVNISIDGTIFPPPISPLGAPIQKDLTVSCINCSIVGEISVSGGGGFDFSDIWVGAAINNLSAHFEFAINVTASNDTNEFTVPLYSITKLHSFEKLLTVTATFSPEIHGWVNTTNNVNFKHGFDFEVQPGSGVLIPVEHLSKTSTFLFNQSTLTPLPFTSTTGDLEMSLELSFRPQFLFSVDVLSDAAASVDVNTYFDVPKLDVEVTQVHNANSTCDPAPSSLAADQIFTNLTNVIPSIGFDASVTFTEEILGGKDDQPFNKSWTALNLSTACLAFNPAAKTLGPAAQAKPSQVNASGGTKTEAYISTARLLLAMVMVVFATF</sequence>
<evidence type="ECO:0000256" key="1">
    <source>
        <dbReference type="SAM" id="SignalP"/>
    </source>
</evidence>
<dbReference type="Proteomes" id="UP001166286">
    <property type="component" value="Unassembled WGS sequence"/>
</dbReference>
<comment type="caution">
    <text evidence="2">The sequence shown here is derived from an EMBL/GenBank/DDBJ whole genome shotgun (WGS) entry which is preliminary data.</text>
</comment>
<evidence type="ECO:0000313" key="3">
    <source>
        <dbReference type="Proteomes" id="UP001166286"/>
    </source>
</evidence>
<proteinExistence type="predicted"/>
<accession>A0AA39QRA1</accession>
<dbReference type="AlphaFoldDB" id="A0AA39QRA1"/>
<protein>
    <submittedName>
        <fullName evidence="2">Uncharacterized protein</fullName>
    </submittedName>
</protein>
<gene>
    <name evidence="2" type="ORF">JMJ35_009601</name>
</gene>
<reference evidence="2" key="1">
    <citation type="submission" date="2023-03" db="EMBL/GenBank/DDBJ databases">
        <title>Complete genome of Cladonia borealis.</title>
        <authorList>
            <person name="Park H."/>
        </authorList>
    </citation>
    <scope>NUCLEOTIDE SEQUENCE</scope>
    <source>
        <strain evidence="2">ANT050790</strain>
    </source>
</reference>
<feature type="chain" id="PRO_5041273579" evidence="1">
    <location>
        <begin position="20"/>
        <end position="389"/>
    </location>
</feature>
<organism evidence="2 3">
    <name type="scientific">Cladonia borealis</name>
    <dbReference type="NCBI Taxonomy" id="184061"/>
    <lineage>
        <taxon>Eukaryota</taxon>
        <taxon>Fungi</taxon>
        <taxon>Dikarya</taxon>
        <taxon>Ascomycota</taxon>
        <taxon>Pezizomycotina</taxon>
        <taxon>Lecanoromycetes</taxon>
        <taxon>OSLEUM clade</taxon>
        <taxon>Lecanoromycetidae</taxon>
        <taxon>Lecanorales</taxon>
        <taxon>Lecanorineae</taxon>
        <taxon>Cladoniaceae</taxon>
        <taxon>Cladonia</taxon>
    </lineage>
</organism>
<keyword evidence="3" id="KW-1185">Reference proteome</keyword>
<evidence type="ECO:0000313" key="2">
    <source>
        <dbReference type="EMBL" id="KAK0507712.1"/>
    </source>
</evidence>
<keyword evidence="1" id="KW-0732">Signal</keyword>
<dbReference type="EMBL" id="JAFEKC020000022">
    <property type="protein sequence ID" value="KAK0507712.1"/>
    <property type="molecule type" value="Genomic_DNA"/>
</dbReference>